<evidence type="ECO:0000313" key="2">
    <source>
        <dbReference type="Proteomes" id="UP000663525"/>
    </source>
</evidence>
<dbReference type="RefSeq" id="WP_229115322.1">
    <property type="nucleotide sequence ID" value="NZ_CP064787.1"/>
</dbReference>
<sequence length="68" mass="7680">MQQRRCPDCGVSLEEVEFGMSDAWNPHVRTGESREGWLGKLGLNEHKPVQTFACPECGLLRQYVDTDA</sequence>
<evidence type="ECO:0000313" key="1">
    <source>
        <dbReference type="EMBL" id="QSG05491.1"/>
    </source>
</evidence>
<dbReference type="GeneID" id="68854759"/>
<accession>A0A897MYY1</accession>
<dbReference type="Proteomes" id="UP000663525">
    <property type="component" value="Chromosome"/>
</dbReference>
<organism evidence="1 2">
    <name type="scientific">Halapricum desulfuricans</name>
    <dbReference type="NCBI Taxonomy" id="2841257"/>
    <lineage>
        <taxon>Archaea</taxon>
        <taxon>Methanobacteriati</taxon>
        <taxon>Methanobacteriota</taxon>
        <taxon>Stenosarchaea group</taxon>
        <taxon>Halobacteria</taxon>
        <taxon>Halobacteriales</taxon>
        <taxon>Haloarculaceae</taxon>
        <taxon>Halapricum</taxon>
    </lineage>
</organism>
<dbReference type="EMBL" id="CP064787">
    <property type="protein sequence ID" value="QSG05491.1"/>
    <property type="molecule type" value="Genomic_DNA"/>
</dbReference>
<proteinExistence type="predicted"/>
<gene>
    <name evidence="1" type="ORF">HSR121_1144</name>
</gene>
<protein>
    <submittedName>
        <fullName evidence="1">Zn finger protein, C2H2 type</fullName>
    </submittedName>
</protein>
<name>A0A897MYY1_9EURY</name>
<reference evidence="1" key="1">
    <citation type="submission" date="2020-11" db="EMBL/GenBank/DDBJ databases">
        <title>Carbohydrate-dependent, anaerobic sulfur respiration: A novel catabolism in halophilic archaea.</title>
        <authorList>
            <person name="Sorokin D.Y."/>
            <person name="Messina E."/>
            <person name="Smedile F."/>
            <person name="La Cono V."/>
            <person name="Hallsworth J.E."/>
            <person name="Yakimov M.M."/>
        </authorList>
    </citation>
    <scope>NUCLEOTIDE SEQUENCE</scope>
    <source>
        <strain evidence="1">HSR12-1</strain>
    </source>
</reference>
<dbReference type="AlphaFoldDB" id="A0A897MYY1"/>